<evidence type="ECO:0000256" key="10">
    <source>
        <dbReference type="ARBA" id="ARBA00023136"/>
    </source>
</evidence>
<feature type="transmembrane region" description="Helical" evidence="12">
    <location>
        <begin position="241"/>
        <end position="266"/>
    </location>
</feature>
<dbReference type="AlphaFoldDB" id="A0A6N8F4G4"/>
<evidence type="ECO:0000256" key="6">
    <source>
        <dbReference type="ARBA" id="ARBA00022683"/>
    </source>
</evidence>
<dbReference type="Pfam" id="PF00358">
    <property type="entry name" value="PTS_EIIA_1"/>
    <property type="match status" value="1"/>
</dbReference>
<feature type="transmembrane region" description="Helical" evidence="12">
    <location>
        <begin position="176"/>
        <end position="196"/>
    </location>
</feature>
<dbReference type="InterPro" id="IPR013013">
    <property type="entry name" value="PTS_EIIC_1"/>
</dbReference>
<evidence type="ECO:0000256" key="8">
    <source>
        <dbReference type="ARBA" id="ARBA00022777"/>
    </source>
</evidence>
<evidence type="ECO:0000256" key="11">
    <source>
        <dbReference type="PROSITE-ProRule" id="PRU00421"/>
    </source>
</evidence>
<keyword evidence="9 12" id="KW-1133">Transmembrane helix</keyword>
<feature type="domain" description="PTS EIIC type-1" evidence="15">
    <location>
        <begin position="106"/>
        <end position="461"/>
    </location>
</feature>
<feature type="transmembrane region" description="Helical" evidence="12">
    <location>
        <begin position="145"/>
        <end position="164"/>
    </location>
</feature>
<dbReference type="InterPro" id="IPR003352">
    <property type="entry name" value="PTS_EIIC"/>
</dbReference>
<keyword evidence="3" id="KW-1003">Cell membrane</keyword>
<keyword evidence="2" id="KW-0813">Transport</keyword>
<feature type="active site" description="Phosphocysteine intermediate; for EIIB activity" evidence="11">
    <location>
        <position position="26"/>
    </location>
</feature>
<feature type="domain" description="PTS EIIB type-1" evidence="14">
    <location>
        <begin position="4"/>
        <end position="86"/>
    </location>
</feature>
<dbReference type="CDD" id="cd00212">
    <property type="entry name" value="PTS_IIB_glc"/>
    <property type="match status" value="1"/>
</dbReference>
<feature type="transmembrane region" description="Helical" evidence="12">
    <location>
        <begin position="382"/>
        <end position="402"/>
    </location>
</feature>
<dbReference type="Pfam" id="PF00367">
    <property type="entry name" value="PTS_EIIB"/>
    <property type="match status" value="1"/>
</dbReference>
<dbReference type="NCBIfam" id="TIGR01995">
    <property type="entry name" value="PTS-II-ABC-beta"/>
    <property type="match status" value="1"/>
</dbReference>
<dbReference type="Proteomes" id="UP000442469">
    <property type="component" value="Unassembled WGS sequence"/>
</dbReference>
<evidence type="ECO:0000256" key="4">
    <source>
        <dbReference type="ARBA" id="ARBA00022597"/>
    </source>
</evidence>
<comment type="caution">
    <text evidence="16">The sequence shown here is derived from an EMBL/GenBank/DDBJ whole genome shotgun (WGS) entry which is preliminary data.</text>
</comment>
<dbReference type="EMBL" id="WNZZ01000035">
    <property type="protein sequence ID" value="MUG26100.1"/>
    <property type="molecule type" value="Genomic_DNA"/>
</dbReference>
<feature type="transmembrane region" description="Helical" evidence="12">
    <location>
        <begin position="286"/>
        <end position="313"/>
    </location>
</feature>
<feature type="transmembrane region" description="Helical" evidence="12">
    <location>
        <begin position="208"/>
        <end position="229"/>
    </location>
</feature>
<evidence type="ECO:0000256" key="1">
    <source>
        <dbReference type="ARBA" id="ARBA00004651"/>
    </source>
</evidence>
<feature type="transmembrane region" description="Helical" evidence="12">
    <location>
        <begin position="356"/>
        <end position="375"/>
    </location>
</feature>
<dbReference type="PROSITE" id="PS00371">
    <property type="entry name" value="PTS_EIIA_TYPE_1_HIS"/>
    <property type="match status" value="1"/>
</dbReference>
<dbReference type="PROSITE" id="PS01035">
    <property type="entry name" value="PTS_EIIB_TYPE_1_CYS"/>
    <property type="match status" value="1"/>
</dbReference>
<keyword evidence="6" id="KW-0598">Phosphotransferase system</keyword>
<dbReference type="InterPro" id="IPR018113">
    <property type="entry name" value="PTrfase_EIIB_Cys"/>
</dbReference>
<dbReference type="FunFam" id="3.30.1360.60:FF:000001">
    <property type="entry name" value="PTS system glucose-specific IIBC component PtsG"/>
    <property type="match status" value="1"/>
</dbReference>
<organism evidence="16 17">
    <name type="scientific">Paenibacillus macerans</name>
    <name type="common">Bacillus macerans</name>
    <dbReference type="NCBI Taxonomy" id="44252"/>
    <lineage>
        <taxon>Bacteria</taxon>
        <taxon>Bacillati</taxon>
        <taxon>Bacillota</taxon>
        <taxon>Bacilli</taxon>
        <taxon>Bacillales</taxon>
        <taxon>Paenibacillaceae</taxon>
        <taxon>Paenibacillus</taxon>
    </lineage>
</organism>
<evidence type="ECO:0000256" key="12">
    <source>
        <dbReference type="SAM" id="Phobius"/>
    </source>
</evidence>
<dbReference type="InterPro" id="IPR011297">
    <property type="entry name" value="PTS_IIABC_b_glu"/>
</dbReference>
<dbReference type="InterPro" id="IPR036878">
    <property type="entry name" value="Glu_permease_IIB"/>
</dbReference>
<dbReference type="SUPFAM" id="SSF55604">
    <property type="entry name" value="Glucose permease domain IIB"/>
    <property type="match status" value="1"/>
</dbReference>
<dbReference type="GO" id="GO:0009401">
    <property type="term" value="P:phosphoenolpyruvate-dependent sugar phosphotransferase system"/>
    <property type="evidence" value="ECO:0007669"/>
    <property type="project" value="UniProtKB-KW"/>
</dbReference>
<dbReference type="Gene3D" id="3.30.1360.60">
    <property type="entry name" value="Glucose permease domain IIB"/>
    <property type="match status" value="1"/>
</dbReference>
<dbReference type="GO" id="GO:0016301">
    <property type="term" value="F:kinase activity"/>
    <property type="evidence" value="ECO:0007669"/>
    <property type="project" value="UniProtKB-KW"/>
</dbReference>
<keyword evidence="4" id="KW-0762">Sugar transport</keyword>
<feature type="transmembrane region" description="Helical" evidence="12">
    <location>
        <begin position="325"/>
        <end position="344"/>
    </location>
</feature>
<name>A0A6N8F4G4_PAEMA</name>
<dbReference type="GO" id="GO:0015771">
    <property type="term" value="P:trehalose transport"/>
    <property type="evidence" value="ECO:0007669"/>
    <property type="project" value="TreeGrafter"/>
</dbReference>
<proteinExistence type="predicted"/>
<keyword evidence="5" id="KW-0808">Transferase</keyword>
<evidence type="ECO:0000256" key="2">
    <source>
        <dbReference type="ARBA" id="ARBA00022448"/>
    </source>
</evidence>
<keyword evidence="10 12" id="KW-0472">Membrane</keyword>
<keyword evidence="8" id="KW-0418">Kinase</keyword>
<sequence length="634" mass="67541">MKYDQLAERIVHYVGGRDNIQSLIHCATRLRFTLRDDSKADKSSIEKLDGVISVVRSGGQFQVIVGNAVADVYKLIVGIAHLESKSESSESTGSKKEGSPLSRAIDLISSIFSPLLTVLAGAGLLKGLLTLATNFHWLDPAGGTYKLLYAAADSFFYFLPIFLAITAARKFEANQFIAVTIAGALIYPDIVALKTAGTSIDFLGIPVILMQYSSTVIPIILSVCVLSYLEKFLKNKLHESIRTLFVPVICLILMVPLTYLVIGPIGTYAGTGLASAISWLYNLNPIIAGFALGALFQVLVIFGVHWGLIPVMLNNIAKYGRDSLSPLYGPAVISQAGASLGVFLKTKNKKLKSLSLSAFITGVFGVTEPAIYGVTLKLKKPFIVACISGGIGGAIAGGYHASAVALVPKSILTFPAFVGPGFIGYAIGFGVAFVLSVILTYLVGFDDPVEENTDAEPAGSTARGATAIERQQVSDLQIYEKQEILSPLKGRIIPLTEMEDEAFASLAMGKGAAILPSEGKLYAPADGTVALVFRTGHAYSVVTEDGAELLIHIGINTVKLKGQYFISHVKQGDTVKAGDLLAEFDVEAIRAAGYDTTTPIIVSNTALYMDVLVMKEKGEEVVEGEQLLTIVGRS</sequence>
<evidence type="ECO:0000313" key="16">
    <source>
        <dbReference type="EMBL" id="MUG26100.1"/>
    </source>
</evidence>
<evidence type="ECO:0000313" key="17">
    <source>
        <dbReference type="Proteomes" id="UP000442469"/>
    </source>
</evidence>
<dbReference type="InterPro" id="IPR001996">
    <property type="entry name" value="PTS_IIB_1"/>
</dbReference>
<dbReference type="PROSITE" id="PS51098">
    <property type="entry name" value="PTS_EIIB_TYPE_1"/>
    <property type="match status" value="1"/>
</dbReference>
<reference evidence="16 17" key="1">
    <citation type="submission" date="2019-11" db="EMBL/GenBank/DDBJ databases">
        <title>Draft genome sequences of five Paenibacillus species of dairy origin.</title>
        <authorList>
            <person name="Olajide A.M."/>
            <person name="Chen S."/>
            <person name="Lapointe G."/>
        </authorList>
    </citation>
    <scope>NUCLEOTIDE SEQUENCE [LARGE SCALE GENOMIC DNA]</scope>
    <source>
        <strain evidence="16 17">3CT49</strain>
    </source>
</reference>
<evidence type="ECO:0000256" key="3">
    <source>
        <dbReference type="ARBA" id="ARBA00022475"/>
    </source>
</evidence>
<gene>
    <name evidence="16" type="ORF">GNQ08_27440</name>
</gene>
<dbReference type="InterPro" id="IPR050558">
    <property type="entry name" value="PTS_Sugar-Specific_Components"/>
</dbReference>
<dbReference type="GO" id="GO:0005886">
    <property type="term" value="C:plasma membrane"/>
    <property type="evidence" value="ECO:0007669"/>
    <property type="project" value="UniProtKB-SubCell"/>
</dbReference>
<dbReference type="InterPro" id="IPR001127">
    <property type="entry name" value="PTS_EIIA_1_perm"/>
</dbReference>
<evidence type="ECO:0000259" key="13">
    <source>
        <dbReference type="PROSITE" id="PS51093"/>
    </source>
</evidence>
<feature type="transmembrane region" description="Helical" evidence="12">
    <location>
        <begin position="104"/>
        <end position="125"/>
    </location>
</feature>
<dbReference type="Gene3D" id="2.70.70.10">
    <property type="entry name" value="Glucose Permease (Domain IIA)"/>
    <property type="match status" value="1"/>
</dbReference>
<dbReference type="SUPFAM" id="SSF51261">
    <property type="entry name" value="Duplicated hybrid motif"/>
    <property type="match status" value="1"/>
</dbReference>
<dbReference type="GO" id="GO:0090589">
    <property type="term" value="F:protein-phosphocysteine-trehalose phosphotransferase system transporter activity"/>
    <property type="evidence" value="ECO:0007669"/>
    <property type="project" value="TreeGrafter"/>
</dbReference>
<evidence type="ECO:0000259" key="15">
    <source>
        <dbReference type="PROSITE" id="PS51103"/>
    </source>
</evidence>
<accession>A0A6N8F4G4</accession>
<dbReference type="PROSITE" id="PS51093">
    <property type="entry name" value="PTS_EIIA_TYPE_1"/>
    <property type="match status" value="1"/>
</dbReference>
<dbReference type="NCBIfam" id="TIGR00830">
    <property type="entry name" value="PTBA"/>
    <property type="match status" value="1"/>
</dbReference>
<feature type="domain" description="PTS EIIA type-1" evidence="13">
    <location>
        <begin position="500"/>
        <end position="604"/>
    </location>
</feature>
<evidence type="ECO:0000256" key="5">
    <source>
        <dbReference type="ARBA" id="ARBA00022679"/>
    </source>
</evidence>
<dbReference type="FunFam" id="2.70.70.10:FF:000001">
    <property type="entry name" value="PTS system glucose-specific IIA component"/>
    <property type="match status" value="1"/>
</dbReference>
<dbReference type="Pfam" id="PF02378">
    <property type="entry name" value="PTS_EIIC"/>
    <property type="match status" value="1"/>
</dbReference>
<evidence type="ECO:0000256" key="9">
    <source>
        <dbReference type="ARBA" id="ARBA00022989"/>
    </source>
</evidence>
<evidence type="ECO:0000259" key="14">
    <source>
        <dbReference type="PROSITE" id="PS51098"/>
    </source>
</evidence>
<evidence type="ECO:0000256" key="7">
    <source>
        <dbReference type="ARBA" id="ARBA00022692"/>
    </source>
</evidence>
<dbReference type="InterPro" id="IPR011055">
    <property type="entry name" value="Dup_hybrid_motif"/>
</dbReference>
<dbReference type="PANTHER" id="PTHR30175">
    <property type="entry name" value="PHOSPHOTRANSFERASE SYSTEM TRANSPORT PROTEIN"/>
    <property type="match status" value="1"/>
</dbReference>
<keyword evidence="7 12" id="KW-0812">Transmembrane</keyword>
<dbReference type="RefSeq" id="WP_155621327.1">
    <property type="nucleotide sequence ID" value="NZ_CP086393.1"/>
</dbReference>
<dbReference type="PROSITE" id="PS51103">
    <property type="entry name" value="PTS_EIIC_TYPE_1"/>
    <property type="match status" value="1"/>
</dbReference>
<dbReference type="GO" id="GO:0008982">
    <property type="term" value="F:protein-N(PI)-phosphohistidine-sugar phosphotransferase activity"/>
    <property type="evidence" value="ECO:0007669"/>
    <property type="project" value="InterPro"/>
</dbReference>
<comment type="subcellular location">
    <subcellularLocation>
        <location evidence="1">Cell membrane</location>
        <topology evidence="1">Multi-pass membrane protein</topology>
    </subcellularLocation>
</comment>
<protein>
    <submittedName>
        <fullName evidence="16">Biotin/lipoyl-binding protein</fullName>
    </submittedName>
</protein>
<feature type="transmembrane region" description="Helical" evidence="12">
    <location>
        <begin position="422"/>
        <end position="443"/>
    </location>
</feature>
<dbReference type="PANTHER" id="PTHR30175:SF1">
    <property type="entry name" value="PTS SYSTEM ARBUTIN-, CELLOBIOSE-, AND SALICIN-SPECIFIC EIIBC COMPONENT-RELATED"/>
    <property type="match status" value="1"/>
</dbReference>